<evidence type="ECO:0000259" key="9">
    <source>
        <dbReference type="Pfam" id="PF13231"/>
    </source>
</evidence>
<evidence type="ECO:0000313" key="10">
    <source>
        <dbReference type="EMBL" id="MBA5776424.1"/>
    </source>
</evidence>
<sequence length="583" mass="61917">MSGSVPSSAIAENSAGLRTEPDRRPLWLRIAGRRLLAPVILLALALAMIVPGVFQVPPLDRDEPRFAQATKQMVESGDYVDIRFQDEPRHKKPVGIYWLQSAAVAASGKGADAPIWVYRLPSQVGAVLAVILTYWAARAFLPPSAALLAGLFTALAIILGVEARLAKTDAVLLACIVASQGALARLWLKAQEINLPRGRPWPILFLFWTSLSASILIKGPVGLMVVGLTIAALSAATRKLGWIRTLAPLPGILYLLLLVSPWFVAIWIATDGQFFQEAVGKDFVGKLATGQESHGAPPLTHLAAMLGTFWPLPGFLLLAFTQLKGRLMSPPVLFALCWALPSWVVFELVATKLPHYTLPILPALAILAAALVGAETRRPAGKALRWAASVLYFVPAAVLAAAAIAAPVHLGIWPSPPGAVIALLSLVFSLAAVRYLLRDKPLAATGPAILASLLIAAGTWGFTMPSLSPIWISPRLAETVRQTAGCTDPEVATAGFSEPSYVFLQGTGTLLSTAEGAATFLAEAAPADCRVAVIDMRQEPRFKEEASAAGLGLREAARVQGLNINGGRKLDIGVYLKEGTGRD</sequence>
<comment type="subcellular location">
    <subcellularLocation>
        <location evidence="1">Cell membrane</location>
        <topology evidence="1">Multi-pass membrane protein</topology>
    </subcellularLocation>
</comment>
<keyword evidence="5 8" id="KW-0812">Transmembrane</keyword>
<evidence type="ECO:0000256" key="1">
    <source>
        <dbReference type="ARBA" id="ARBA00004651"/>
    </source>
</evidence>
<dbReference type="InterPro" id="IPR050297">
    <property type="entry name" value="LipidA_mod_glycosyltrf_83"/>
</dbReference>
<dbReference type="InterPro" id="IPR038731">
    <property type="entry name" value="RgtA/B/C-like"/>
</dbReference>
<dbReference type="PANTHER" id="PTHR33908:SF3">
    <property type="entry name" value="UNDECAPRENYL PHOSPHATE-ALPHA-4-AMINO-4-DEOXY-L-ARABINOSE ARABINOSYL TRANSFERASE"/>
    <property type="match status" value="1"/>
</dbReference>
<dbReference type="RefSeq" id="WP_182162820.1">
    <property type="nucleotide sequence ID" value="NZ_JACFXV010000043.1"/>
</dbReference>
<gene>
    <name evidence="10" type="ORF">H2509_04700</name>
</gene>
<dbReference type="GO" id="GO:0009103">
    <property type="term" value="P:lipopolysaccharide biosynthetic process"/>
    <property type="evidence" value="ECO:0007669"/>
    <property type="project" value="TreeGrafter"/>
</dbReference>
<feature type="domain" description="Glycosyltransferase RgtA/B/C/D-like" evidence="9">
    <location>
        <begin position="91"/>
        <end position="263"/>
    </location>
</feature>
<evidence type="ECO:0000313" key="11">
    <source>
        <dbReference type="Proteomes" id="UP000541109"/>
    </source>
</evidence>
<organism evidence="10 11">
    <name type="scientific">Stappia albiluteola</name>
    <dbReference type="NCBI Taxonomy" id="2758565"/>
    <lineage>
        <taxon>Bacteria</taxon>
        <taxon>Pseudomonadati</taxon>
        <taxon>Pseudomonadota</taxon>
        <taxon>Alphaproteobacteria</taxon>
        <taxon>Hyphomicrobiales</taxon>
        <taxon>Stappiaceae</taxon>
        <taxon>Stappia</taxon>
    </lineage>
</organism>
<evidence type="ECO:0000256" key="8">
    <source>
        <dbReference type="SAM" id="Phobius"/>
    </source>
</evidence>
<keyword evidence="11" id="KW-1185">Reference proteome</keyword>
<keyword evidence="4 10" id="KW-0808">Transferase</keyword>
<evidence type="ECO:0000256" key="4">
    <source>
        <dbReference type="ARBA" id="ARBA00022679"/>
    </source>
</evidence>
<feature type="transmembrane region" description="Helical" evidence="8">
    <location>
        <begin position="386"/>
        <end position="406"/>
    </location>
</feature>
<comment type="caution">
    <text evidence="10">The sequence shown here is derived from an EMBL/GenBank/DDBJ whole genome shotgun (WGS) entry which is preliminary data.</text>
</comment>
<feature type="transmembrane region" description="Helical" evidence="8">
    <location>
        <begin position="356"/>
        <end position="374"/>
    </location>
</feature>
<feature type="transmembrane region" description="Helical" evidence="8">
    <location>
        <begin position="144"/>
        <end position="164"/>
    </location>
</feature>
<feature type="transmembrane region" description="Helical" evidence="8">
    <location>
        <begin position="332"/>
        <end position="350"/>
    </location>
</feature>
<keyword evidence="2" id="KW-1003">Cell membrane</keyword>
<evidence type="ECO:0000256" key="6">
    <source>
        <dbReference type="ARBA" id="ARBA00022989"/>
    </source>
</evidence>
<dbReference type="GO" id="GO:0005886">
    <property type="term" value="C:plasma membrane"/>
    <property type="evidence" value="ECO:0007669"/>
    <property type="project" value="UniProtKB-SubCell"/>
</dbReference>
<feature type="transmembrane region" description="Helical" evidence="8">
    <location>
        <begin position="35"/>
        <end position="54"/>
    </location>
</feature>
<dbReference type="GO" id="GO:0010041">
    <property type="term" value="P:response to iron(III) ion"/>
    <property type="evidence" value="ECO:0007669"/>
    <property type="project" value="TreeGrafter"/>
</dbReference>
<proteinExistence type="predicted"/>
<accession>A0A839ABP8</accession>
<reference evidence="10 11" key="1">
    <citation type="submission" date="2020-07" db="EMBL/GenBank/DDBJ databases">
        <title>Stappia sp., F7233, whole genome shotgun sequencing project.</title>
        <authorList>
            <person name="Jiang S."/>
            <person name="Liu Z.W."/>
            <person name="Du Z.J."/>
        </authorList>
    </citation>
    <scope>NUCLEOTIDE SEQUENCE [LARGE SCALE GENOMIC DNA]</scope>
    <source>
        <strain evidence="10 11">F7233</strain>
    </source>
</reference>
<evidence type="ECO:0000256" key="2">
    <source>
        <dbReference type="ARBA" id="ARBA00022475"/>
    </source>
</evidence>
<keyword evidence="7 8" id="KW-0472">Membrane</keyword>
<dbReference type="GO" id="GO:0016763">
    <property type="term" value="F:pentosyltransferase activity"/>
    <property type="evidence" value="ECO:0007669"/>
    <property type="project" value="TreeGrafter"/>
</dbReference>
<dbReference type="AlphaFoldDB" id="A0A839ABP8"/>
<feature type="transmembrane region" description="Helical" evidence="8">
    <location>
        <begin position="418"/>
        <end position="437"/>
    </location>
</feature>
<feature type="transmembrane region" description="Helical" evidence="8">
    <location>
        <begin position="299"/>
        <end position="320"/>
    </location>
</feature>
<name>A0A839ABP8_9HYPH</name>
<feature type="transmembrane region" description="Helical" evidence="8">
    <location>
        <begin position="116"/>
        <end position="137"/>
    </location>
</feature>
<feature type="transmembrane region" description="Helical" evidence="8">
    <location>
        <begin position="449"/>
        <end position="472"/>
    </location>
</feature>
<evidence type="ECO:0000256" key="5">
    <source>
        <dbReference type="ARBA" id="ARBA00022692"/>
    </source>
</evidence>
<dbReference type="PANTHER" id="PTHR33908">
    <property type="entry name" value="MANNOSYLTRANSFERASE YKCB-RELATED"/>
    <property type="match status" value="1"/>
</dbReference>
<feature type="transmembrane region" description="Helical" evidence="8">
    <location>
        <begin position="252"/>
        <end position="270"/>
    </location>
</feature>
<keyword evidence="3" id="KW-0328">Glycosyltransferase</keyword>
<evidence type="ECO:0000256" key="3">
    <source>
        <dbReference type="ARBA" id="ARBA00022676"/>
    </source>
</evidence>
<dbReference type="EMBL" id="JACFXV010000043">
    <property type="protein sequence ID" value="MBA5776424.1"/>
    <property type="molecule type" value="Genomic_DNA"/>
</dbReference>
<protein>
    <submittedName>
        <fullName evidence="10">Glycosyltransferase family 39 protein</fullName>
    </submittedName>
</protein>
<keyword evidence="6 8" id="KW-1133">Transmembrane helix</keyword>
<dbReference type="Proteomes" id="UP000541109">
    <property type="component" value="Unassembled WGS sequence"/>
</dbReference>
<dbReference type="Pfam" id="PF13231">
    <property type="entry name" value="PMT_2"/>
    <property type="match status" value="1"/>
</dbReference>
<evidence type="ECO:0000256" key="7">
    <source>
        <dbReference type="ARBA" id="ARBA00023136"/>
    </source>
</evidence>